<dbReference type="Proteomes" id="UP001597216">
    <property type="component" value="Unassembled WGS sequence"/>
</dbReference>
<proteinExistence type="predicted"/>
<evidence type="ECO:0000313" key="1">
    <source>
        <dbReference type="EMBL" id="MFD1191738.1"/>
    </source>
</evidence>
<accession>A0ABW3T423</accession>
<dbReference type="EMBL" id="JBHTLQ010000033">
    <property type="protein sequence ID" value="MFD1191738.1"/>
    <property type="molecule type" value="Genomic_DNA"/>
</dbReference>
<protein>
    <submittedName>
        <fullName evidence="1">Uncharacterized protein</fullName>
    </submittedName>
</protein>
<sequence length="102" mass="11550">MRLKPIPVSPTAPMEDARRHPGCRMLIYCRSCRFARAYDPARIIKRLHATGAGGFRTPIGHVARHVARDCPVCGRRQWISTLAWPEALDAREAKRLAGVYRN</sequence>
<name>A0ABW3T423_9CAUL</name>
<gene>
    <name evidence="1" type="ORF">ACFQ27_14205</name>
</gene>
<organism evidence="1 2">
    <name type="scientific">Phenylobacterium conjunctum</name>
    <dbReference type="NCBI Taxonomy" id="1298959"/>
    <lineage>
        <taxon>Bacteria</taxon>
        <taxon>Pseudomonadati</taxon>
        <taxon>Pseudomonadota</taxon>
        <taxon>Alphaproteobacteria</taxon>
        <taxon>Caulobacterales</taxon>
        <taxon>Caulobacteraceae</taxon>
        <taxon>Phenylobacterium</taxon>
    </lineage>
</organism>
<dbReference type="RefSeq" id="WP_377354040.1">
    <property type="nucleotide sequence ID" value="NZ_JBHTLQ010000033.1"/>
</dbReference>
<keyword evidence="2" id="KW-1185">Reference proteome</keyword>
<comment type="caution">
    <text evidence="1">The sequence shown here is derived from an EMBL/GenBank/DDBJ whole genome shotgun (WGS) entry which is preliminary data.</text>
</comment>
<reference evidence="2" key="1">
    <citation type="journal article" date="2019" name="Int. J. Syst. Evol. Microbiol.">
        <title>The Global Catalogue of Microorganisms (GCM) 10K type strain sequencing project: providing services to taxonomists for standard genome sequencing and annotation.</title>
        <authorList>
            <consortium name="The Broad Institute Genomics Platform"/>
            <consortium name="The Broad Institute Genome Sequencing Center for Infectious Disease"/>
            <person name="Wu L."/>
            <person name="Ma J."/>
        </authorList>
    </citation>
    <scope>NUCLEOTIDE SEQUENCE [LARGE SCALE GENOMIC DNA]</scope>
    <source>
        <strain evidence="2">CCUG 55074</strain>
    </source>
</reference>
<evidence type="ECO:0000313" key="2">
    <source>
        <dbReference type="Proteomes" id="UP001597216"/>
    </source>
</evidence>